<gene>
    <name evidence="2" type="ORF">CR513_19942</name>
</gene>
<organism evidence="2 3">
    <name type="scientific">Mucuna pruriens</name>
    <name type="common">Velvet bean</name>
    <name type="synonym">Dolichos pruriens</name>
    <dbReference type="NCBI Taxonomy" id="157652"/>
    <lineage>
        <taxon>Eukaryota</taxon>
        <taxon>Viridiplantae</taxon>
        <taxon>Streptophyta</taxon>
        <taxon>Embryophyta</taxon>
        <taxon>Tracheophyta</taxon>
        <taxon>Spermatophyta</taxon>
        <taxon>Magnoliopsida</taxon>
        <taxon>eudicotyledons</taxon>
        <taxon>Gunneridae</taxon>
        <taxon>Pentapetalae</taxon>
        <taxon>rosids</taxon>
        <taxon>fabids</taxon>
        <taxon>Fabales</taxon>
        <taxon>Fabaceae</taxon>
        <taxon>Papilionoideae</taxon>
        <taxon>50 kb inversion clade</taxon>
        <taxon>NPAAA clade</taxon>
        <taxon>indigoferoid/millettioid clade</taxon>
        <taxon>Phaseoleae</taxon>
        <taxon>Mucuna</taxon>
    </lineage>
</organism>
<evidence type="ECO:0000256" key="1">
    <source>
        <dbReference type="SAM" id="SignalP"/>
    </source>
</evidence>
<feature type="non-terminal residue" evidence="2">
    <location>
        <position position="1"/>
    </location>
</feature>
<accession>A0A371H3C7</accession>
<keyword evidence="1" id="KW-0732">Signal</keyword>
<evidence type="ECO:0000313" key="2">
    <source>
        <dbReference type="EMBL" id="RDX97299.1"/>
    </source>
</evidence>
<keyword evidence="3" id="KW-1185">Reference proteome</keyword>
<dbReference type="EMBL" id="QJKJ01003689">
    <property type="protein sequence ID" value="RDX97299.1"/>
    <property type="molecule type" value="Genomic_DNA"/>
</dbReference>
<evidence type="ECO:0000313" key="3">
    <source>
        <dbReference type="Proteomes" id="UP000257109"/>
    </source>
</evidence>
<proteinExistence type="predicted"/>
<feature type="signal peptide" evidence="1">
    <location>
        <begin position="1"/>
        <end position="21"/>
    </location>
</feature>
<protein>
    <submittedName>
        <fullName evidence="2">Uncharacterized protein</fullName>
    </submittedName>
</protein>
<feature type="chain" id="PRO_5016820808" evidence="1">
    <location>
        <begin position="22"/>
        <end position="245"/>
    </location>
</feature>
<name>A0A371H3C7_MUCPR</name>
<dbReference type="Proteomes" id="UP000257109">
    <property type="component" value="Unassembled WGS sequence"/>
</dbReference>
<comment type="caution">
    <text evidence="2">The sequence shown here is derived from an EMBL/GenBank/DDBJ whole genome shotgun (WGS) entry which is preliminary data.</text>
</comment>
<dbReference type="AlphaFoldDB" id="A0A371H3C7"/>
<reference evidence="2" key="1">
    <citation type="submission" date="2018-05" db="EMBL/GenBank/DDBJ databases">
        <title>Draft genome of Mucuna pruriens seed.</title>
        <authorList>
            <person name="Nnadi N.E."/>
            <person name="Vos R."/>
            <person name="Hasami M.H."/>
            <person name="Devisetty U.K."/>
            <person name="Aguiy J.C."/>
        </authorList>
    </citation>
    <scope>NUCLEOTIDE SEQUENCE [LARGE SCALE GENOMIC DNA]</scope>
    <source>
        <strain evidence="2">JCA_2017</strain>
    </source>
</reference>
<sequence length="245" mass="26983">MQMNVSNALLVLLCMPCGTNSNLGSMLGAILLISASTVLLSLHRQVQHVGAAMTIGTLLYQVVPRRLTHLLPKFHGLACNTQQFGVREYATSRIVNEVVAIGNQRLENKITELTSFVKQLAIGQHHISPPVRVYGICASIYNNHLLSNNNNFLPFLEDLVKQMATNNIQFQQNVISKIKELITEFPICTESSSVIHAGARVVDIADANVTGVVKVVEVQPPLPSIVQPLQPQRRKLDQRGNHRGD</sequence>